<reference evidence="1" key="1">
    <citation type="submission" date="2023-04" db="EMBL/GenBank/DDBJ databases">
        <title>A chromosome-level genome assembly of the parasitoid wasp Eretmocerus hayati.</title>
        <authorList>
            <person name="Zhong Y."/>
            <person name="Liu S."/>
            <person name="Liu Y."/>
        </authorList>
    </citation>
    <scope>NUCLEOTIDE SEQUENCE</scope>
    <source>
        <strain evidence="1">ZJU_SS_LIU_2023</strain>
    </source>
</reference>
<evidence type="ECO:0000313" key="1">
    <source>
        <dbReference type="EMBL" id="KAJ8668067.1"/>
    </source>
</evidence>
<sequence>NTNQPGDNRGGNRRSNSLPESVKSDVFNTLAPIYHMSKICGLLPVKFKKDKTGRYRGRLSLPATFYGIFLMLGLVGIQIWGLYRDLRDGWRNSTRLSSETGITSTCSDVYAVISVVVISIIGSPYRWKDLNNALNKIVEVDEKLNTPTSKNLRHVSIIVISSSLIYVIVLSILDFISWTLATETKDNKNFGDKGPINYVPISFMYIVIITFELQYALVLFNVGERFLKLNKTIENLTRTNLVIKYFRQDLRLDMPSNSQKNSTRPIQISDLPCPRLRRRSKISDFANTEEGTWGASDPIDQLIILHGILCDSIISINKAYGGAILISTISCLIHLIITPYFLYNQIYSDNGNGWYVIAIQIFWTLFHIYRLLLFVQPCHMVATKARRTGSLISQALASNWDPEAKKRLEIFSLQLLQRPVRFTACGLFSLDRGLVTS</sequence>
<organism evidence="1 2">
    <name type="scientific">Eretmocerus hayati</name>
    <dbReference type="NCBI Taxonomy" id="131215"/>
    <lineage>
        <taxon>Eukaryota</taxon>
        <taxon>Metazoa</taxon>
        <taxon>Ecdysozoa</taxon>
        <taxon>Arthropoda</taxon>
        <taxon>Hexapoda</taxon>
        <taxon>Insecta</taxon>
        <taxon>Pterygota</taxon>
        <taxon>Neoptera</taxon>
        <taxon>Endopterygota</taxon>
        <taxon>Hymenoptera</taxon>
        <taxon>Apocrita</taxon>
        <taxon>Proctotrupomorpha</taxon>
        <taxon>Chalcidoidea</taxon>
        <taxon>Aphelinidae</taxon>
        <taxon>Aphelininae</taxon>
        <taxon>Eretmocerus</taxon>
    </lineage>
</organism>
<feature type="non-terminal residue" evidence="1">
    <location>
        <position position="437"/>
    </location>
</feature>
<accession>A0ACC2NCJ4</accession>
<evidence type="ECO:0000313" key="2">
    <source>
        <dbReference type="Proteomes" id="UP001239111"/>
    </source>
</evidence>
<gene>
    <name evidence="1" type="ORF">QAD02_009730</name>
</gene>
<comment type="caution">
    <text evidence="1">The sequence shown here is derived from an EMBL/GenBank/DDBJ whole genome shotgun (WGS) entry which is preliminary data.</text>
</comment>
<keyword evidence="2" id="KW-1185">Reference proteome</keyword>
<protein>
    <submittedName>
        <fullName evidence="1">Uncharacterized protein</fullName>
    </submittedName>
</protein>
<dbReference type="EMBL" id="CM056744">
    <property type="protein sequence ID" value="KAJ8668067.1"/>
    <property type="molecule type" value="Genomic_DNA"/>
</dbReference>
<feature type="non-terminal residue" evidence="1">
    <location>
        <position position="1"/>
    </location>
</feature>
<proteinExistence type="predicted"/>
<dbReference type="Proteomes" id="UP001239111">
    <property type="component" value="Chromosome 4"/>
</dbReference>
<name>A0ACC2NCJ4_9HYME</name>